<dbReference type="EMBL" id="CAJNNV010012198">
    <property type="protein sequence ID" value="CAE8600490.1"/>
    <property type="molecule type" value="Genomic_DNA"/>
</dbReference>
<dbReference type="Proteomes" id="UP000654075">
    <property type="component" value="Unassembled WGS sequence"/>
</dbReference>
<proteinExistence type="predicted"/>
<reference evidence="1" key="1">
    <citation type="submission" date="2021-02" db="EMBL/GenBank/DDBJ databases">
        <authorList>
            <person name="Dougan E. K."/>
            <person name="Rhodes N."/>
            <person name="Thang M."/>
            <person name="Chan C."/>
        </authorList>
    </citation>
    <scope>NUCLEOTIDE SEQUENCE</scope>
</reference>
<evidence type="ECO:0000313" key="2">
    <source>
        <dbReference type="Proteomes" id="UP000654075"/>
    </source>
</evidence>
<name>A0A813ERV8_POLGL</name>
<feature type="non-terminal residue" evidence="1">
    <location>
        <position position="151"/>
    </location>
</feature>
<accession>A0A813ERV8</accession>
<protein>
    <submittedName>
        <fullName evidence="1">Uncharacterized protein</fullName>
    </submittedName>
</protein>
<feature type="non-terminal residue" evidence="1">
    <location>
        <position position="1"/>
    </location>
</feature>
<sequence>APTVKWKRPVSVSIEEEMGLDREIPTELGVTPPLLLFLPPDALPVPTASVQRSALAKAKPVQSDADEECALFGLSTTVANERLVEEVEEIVGKFLEHVKAVTWASRLAFLYTQEGSVAPIYIVVLVGVACYTKYWSLVGEALLVLPFHLLA</sequence>
<gene>
    <name evidence="1" type="ORF">PGLA1383_LOCUS18814</name>
</gene>
<organism evidence="1 2">
    <name type="scientific">Polarella glacialis</name>
    <name type="common">Dinoflagellate</name>
    <dbReference type="NCBI Taxonomy" id="89957"/>
    <lineage>
        <taxon>Eukaryota</taxon>
        <taxon>Sar</taxon>
        <taxon>Alveolata</taxon>
        <taxon>Dinophyceae</taxon>
        <taxon>Suessiales</taxon>
        <taxon>Suessiaceae</taxon>
        <taxon>Polarella</taxon>
    </lineage>
</organism>
<evidence type="ECO:0000313" key="1">
    <source>
        <dbReference type="EMBL" id="CAE8600490.1"/>
    </source>
</evidence>
<dbReference type="AlphaFoldDB" id="A0A813ERV8"/>
<comment type="caution">
    <text evidence="1">The sequence shown here is derived from an EMBL/GenBank/DDBJ whole genome shotgun (WGS) entry which is preliminary data.</text>
</comment>
<keyword evidence="2" id="KW-1185">Reference proteome</keyword>